<proteinExistence type="predicted"/>
<dbReference type="EMBL" id="CP136337">
    <property type="protein sequence ID" value="WOB11188.1"/>
    <property type="molecule type" value="Genomic_DNA"/>
</dbReference>
<evidence type="ECO:0000313" key="2">
    <source>
        <dbReference type="EMBL" id="WOB11188.1"/>
    </source>
</evidence>
<evidence type="ECO:0000256" key="1">
    <source>
        <dbReference type="SAM" id="Coils"/>
    </source>
</evidence>
<protein>
    <submittedName>
        <fullName evidence="2">Uncharacterized protein</fullName>
    </submittedName>
</protein>
<feature type="coiled-coil region" evidence="1">
    <location>
        <begin position="52"/>
        <end position="79"/>
    </location>
</feature>
<dbReference type="RefSeq" id="WP_316704369.1">
    <property type="nucleotide sequence ID" value="NZ_CP136337.1"/>
</dbReference>
<organism evidence="2 3">
    <name type="scientific">Piscinibacter gummiphilus</name>
    <dbReference type="NCBI Taxonomy" id="946333"/>
    <lineage>
        <taxon>Bacteria</taxon>
        <taxon>Pseudomonadati</taxon>
        <taxon>Pseudomonadota</taxon>
        <taxon>Betaproteobacteria</taxon>
        <taxon>Burkholderiales</taxon>
        <taxon>Sphaerotilaceae</taxon>
        <taxon>Piscinibacter</taxon>
    </lineage>
</organism>
<dbReference type="Proteomes" id="UP001303946">
    <property type="component" value="Plasmid unnamed1"/>
</dbReference>
<geneLocation type="plasmid" evidence="2 3">
    <name>unnamed1</name>
</geneLocation>
<accession>A0ABZ0D837</accession>
<keyword evidence="3" id="KW-1185">Reference proteome</keyword>
<gene>
    <name evidence="2" type="ORF">RXV79_27535</name>
</gene>
<sequence length="83" mass="9853">MDQPINHQEWAARFASHIINELRDPIGPEDAWDWAYDVFPENASLRPEDVAQREWLASVKGYERELQALRDEQRAEALQKRMF</sequence>
<keyword evidence="2" id="KW-0614">Plasmid</keyword>
<name>A0ABZ0D837_9BURK</name>
<keyword evidence="1" id="KW-0175">Coiled coil</keyword>
<reference evidence="2 3" key="1">
    <citation type="submission" date="2023-10" db="EMBL/GenBank/DDBJ databases">
        <title>Bacteria for the degradation of biodegradable plastic PBAT(Polybutylene adipate terephthalate).</title>
        <authorList>
            <person name="Weon H.-Y."/>
            <person name="Yeon J."/>
        </authorList>
    </citation>
    <scope>NUCLEOTIDE SEQUENCE [LARGE SCALE GENOMIC DNA]</scope>
    <source>
        <strain evidence="2 3">SBD 7-3</strain>
        <plasmid evidence="2 3">unnamed1</plasmid>
    </source>
</reference>
<evidence type="ECO:0000313" key="3">
    <source>
        <dbReference type="Proteomes" id="UP001303946"/>
    </source>
</evidence>